<name>A0ABS7QYF4_9ACTN</name>
<dbReference type="Gene3D" id="1.25.10.10">
    <property type="entry name" value="Leucine-rich Repeat Variant"/>
    <property type="match status" value="1"/>
</dbReference>
<evidence type="ECO:0000313" key="3">
    <source>
        <dbReference type="Proteomes" id="UP001198565"/>
    </source>
</evidence>
<feature type="region of interest" description="Disordered" evidence="1">
    <location>
        <begin position="400"/>
        <end position="428"/>
    </location>
</feature>
<evidence type="ECO:0000313" key="2">
    <source>
        <dbReference type="EMBL" id="MBY8888251.1"/>
    </source>
</evidence>
<dbReference type="EMBL" id="JAINVZ010000022">
    <property type="protein sequence ID" value="MBY8888251.1"/>
    <property type="molecule type" value="Genomic_DNA"/>
</dbReference>
<organism evidence="2 3">
    <name type="scientific">Streptantibioticus parmotrematis</name>
    <dbReference type="NCBI Taxonomy" id="2873249"/>
    <lineage>
        <taxon>Bacteria</taxon>
        <taxon>Bacillati</taxon>
        <taxon>Actinomycetota</taxon>
        <taxon>Actinomycetes</taxon>
        <taxon>Kitasatosporales</taxon>
        <taxon>Streptomycetaceae</taxon>
        <taxon>Streptantibioticus</taxon>
    </lineage>
</organism>
<reference evidence="2 3" key="1">
    <citation type="submission" date="2021-08" db="EMBL/GenBank/DDBJ databases">
        <title>Streptomyces sp. PTM05 isolated from lichen.</title>
        <authorList>
            <person name="Somphong A."/>
            <person name="Phongsopitanun W."/>
            <person name="Tanasupawat S."/>
        </authorList>
    </citation>
    <scope>NUCLEOTIDE SEQUENCE [LARGE SCALE GENOMIC DNA]</scope>
    <source>
        <strain evidence="2 3">Ptm05</strain>
    </source>
</reference>
<keyword evidence="3" id="KW-1185">Reference proteome</keyword>
<evidence type="ECO:0008006" key="4">
    <source>
        <dbReference type="Google" id="ProtNLM"/>
    </source>
</evidence>
<evidence type="ECO:0000256" key="1">
    <source>
        <dbReference type="SAM" id="MobiDB-lite"/>
    </source>
</evidence>
<comment type="caution">
    <text evidence="2">The sequence shown here is derived from an EMBL/GenBank/DDBJ whole genome shotgun (WGS) entry which is preliminary data.</text>
</comment>
<feature type="region of interest" description="Disordered" evidence="1">
    <location>
        <begin position="1"/>
        <end position="42"/>
    </location>
</feature>
<accession>A0ABS7QYF4</accession>
<dbReference type="SUPFAM" id="SSF48371">
    <property type="entry name" value="ARM repeat"/>
    <property type="match status" value="1"/>
</dbReference>
<gene>
    <name evidence="2" type="ORF">K7472_25920</name>
</gene>
<sequence length="563" mass="60249">MGAAEAEVLRRGQARTALRRRASGPGAADSGRWRALRGSAATGRPASVATLLTALRASAATGGDEDRAAALAELLHAPPELWLDLDRAARDPSTRPGPGPAGPAATLVTPRAGARGHPSPTARDGEPLRLLLDSFDRDGRRRQDAVERLARAGGPIAAVALALRADDWVPAVRDRAVAALLAHVAPDEAAAAVRVLARLERRGRAGEALAAYRAVLAEPERRRTVRRLAAEPDPYARRFGMALALELGEYVRGDLARAALHDHDQVCRELCAQALLDLDPDQAGRLMWARSAGVRELAVAALPDDVPAARLVAPLADRSRTVRAQARWKLYRRGEPPVEVYRRQLRRCGRTTHPRLVAGLAAGLGECGDAADLPMLAVLAEDPSWAPVIRRAAVRALGRLAAGPPPRPRRPREAPDARGQGPGPDVAGVLRAAAGDPAAGVAREALDALAATGTADPATLRTALERPESPVWRAALRATEALDRLDRLELLLRAACDARPQVATSARARVHTWLREPNGDDAPPQERVRTAHVRTREVERLLRRAPLAQADRDAVTRALRGRR</sequence>
<dbReference type="InterPro" id="IPR016024">
    <property type="entry name" value="ARM-type_fold"/>
</dbReference>
<feature type="region of interest" description="Disordered" evidence="1">
    <location>
        <begin position="89"/>
        <end position="126"/>
    </location>
</feature>
<protein>
    <recommendedName>
        <fullName evidence="4">PBS lyase</fullName>
    </recommendedName>
</protein>
<proteinExistence type="predicted"/>
<dbReference type="RefSeq" id="WP_222980972.1">
    <property type="nucleotide sequence ID" value="NZ_JAINVZ010000022.1"/>
</dbReference>
<dbReference type="InterPro" id="IPR011989">
    <property type="entry name" value="ARM-like"/>
</dbReference>
<dbReference type="Proteomes" id="UP001198565">
    <property type="component" value="Unassembled WGS sequence"/>
</dbReference>